<dbReference type="Gene3D" id="1.10.101.10">
    <property type="entry name" value="PGBD-like superfamily/PGBD"/>
    <property type="match status" value="1"/>
</dbReference>
<dbReference type="PROSITE" id="PS52029">
    <property type="entry name" value="LD_TPASE"/>
    <property type="match status" value="1"/>
</dbReference>
<feature type="compositionally biased region" description="Low complexity" evidence="8">
    <location>
        <begin position="78"/>
        <end position="103"/>
    </location>
</feature>
<dbReference type="SUPFAM" id="SSF47090">
    <property type="entry name" value="PGBD-like"/>
    <property type="match status" value="1"/>
</dbReference>
<proteinExistence type="inferred from homology"/>
<comment type="caution">
    <text evidence="10">The sequence shown here is derived from an EMBL/GenBank/DDBJ whole genome shotgun (WGS) entry which is preliminary data.</text>
</comment>
<dbReference type="AlphaFoldDB" id="A0A7W6D359"/>
<feature type="active site" description="Nucleophile" evidence="7">
    <location>
        <position position="521"/>
    </location>
</feature>
<keyword evidence="6 7" id="KW-0961">Cell wall biogenesis/degradation</keyword>
<feature type="active site" description="Proton donor/acceptor" evidence="7">
    <location>
        <position position="502"/>
    </location>
</feature>
<dbReference type="Gene3D" id="2.40.440.10">
    <property type="entry name" value="L,D-transpeptidase catalytic domain-like"/>
    <property type="match status" value="1"/>
</dbReference>
<organism evidence="10 11">
    <name type="scientific">Hansschlegelia beijingensis</name>
    <dbReference type="NCBI Taxonomy" id="1133344"/>
    <lineage>
        <taxon>Bacteria</taxon>
        <taxon>Pseudomonadati</taxon>
        <taxon>Pseudomonadota</taxon>
        <taxon>Alphaproteobacteria</taxon>
        <taxon>Hyphomicrobiales</taxon>
        <taxon>Methylopilaceae</taxon>
        <taxon>Hansschlegelia</taxon>
    </lineage>
</organism>
<accession>A0A7W6D359</accession>
<dbReference type="Pfam" id="PF03734">
    <property type="entry name" value="YkuD"/>
    <property type="match status" value="1"/>
</dbReference>
<evidence type="ECO:0000256" key="4">
    <source>
        <dbReference type="ARBA" id="ARBA00022960"/>
    </source>
</evidence>
<evidence type="ECO:0000256" key="6">
    <source>
        <dbReference type="ARBA" id="ARBA00023316"/>
    </source>
</evidence>
<dbReference type="SUPFAM" id="SSF141523">
    <property type="entry name" value="L,D-transpeptidase catalytic domain-like"/>
    <property type="match status" value="1"/>
</dbReference>
<dbReference type="GO" id="GO:0016740">
    <property type="term" value="F:transferase activity"/>
    <property type="evidence" value="ECO:0007669"/>
    <property type="project" value="UniProtKB-KW"/>
</dbReference>
<evidence type="ECO:0000256" key="7">
    <source>
        <dbReference type="PROSITE-ProRule" id="PRU01373"/>
    </source>
</evidence>
<feature type="domain" description="L,D-TPase catalytic" evidence="9">
    <location>
        <begin position="380"/>
        <end position="548"/>
    </location>
</feature>
<dbReference type="EMBL" id="JACIDR010000003">
    <property type="protein sequence ID" value="MBB3973455.1"/>
    <property type="molecule type" value="Genomic_DNA"/>
</dbReference>
<dbReference type="Proteomes" id="UP000528964">
    <property type="component" value="Unassembled WGS sequence"/>
</dbReference>
<dbReference type="InterPro" id="IPR045380">
    <property type="entry name" value="LD_TPept_scaffold_dom"/>
</dbReference>
<dbReference type="InterPro" id="IPR052905">
    <property type="entry name" value="LD-transpeptidase_YkuD-like"/>
</dbReference>
<evidence type="ECO:0000256" key="5">
    <source>
        <dbReference type="ARBA" id="ARBA00022984"/>
    </source>
</evidence>
<feature type="region of interest" description="Disordered" evidence="8">
    <location>
        <begin position="73"/>
        <end position="103"/>
    </location>
</feature>
<dbReference type="UniPathway" id="UPA00219"/>
<evidence type="ECO:0000313" key="10">
    <source>
        <dbReference type="EMBL" id="MBB3973455.1"/>
    </source>
</evidence>
<reference evidence="10 11" key="1">
    <citation type="submission" date="2020-08" db="EMBL/GenBank/DDBJ databases">
        <title>Genomic Encyclopedia of Type Strains, Phase IV (KMG-IV): sequencing the most valuable type-strain genomes for metagenomic binning, comparative biology and taxonomic classification.</title>
        <authorList>
            <person name="Goeker M."/>
        </authorList>
    </citation>
    <scope>NUCLEOTIDE SEQUENCE [LARGE SCALE GENOMIC DNA]</scope>
    <source>
        <strain evidence="10 11">DSM 25481</strain>
    </source>
</reference>
<evidence type="ECO:0000256" key="1">
    <source>
        <dbReference type="ARBA" id="ARBA00004752"/>
    </source>
</evidence>
<name>A0A7W6D359_9HYPH</name>
<dbReference type="GO" id="GO:0071555">
    <property type="term" value="P:cell wall organization"/>
    <property type="evidence" value="ECO:0007669"/>
    <property type="project" value="UniProtKB-UniRule"/>
</dbReference>
<dbReference type="CDD" id="cd16913">
    <property type="entry name" value="YkuD_like"/>
    <property type="match status" value="1"/>
</dbReference>
<comment type="pathway">
    <text evidence="1 7">Cell wall biogenesis; peptidoglycan biosynthesis.</text>
</comment>
<keyword evidence="3" id="KW-0808">Transferase</keyword>
<evidence type="ECO:0000256" key="3">
    <source>
        <dbReference type="ARBA" id="ARBA00022679"/>
    </source>
</evidence>
<comment type="similarity">
    <text evidence="2">Belongs to the YkuD family.</text>
</comment>
<dbReference type="InterPro" id="IPR036366">
    <property type="entry name" value="PGBDSf"/>
</dbReference>
<dbReference type="Pfam" id="PF20142">
    <property type="entry name" value="Scaffold"/>
    <property type="match status" value="1"/>
</dbReference>
<evidence type="ECO:0000256" key="8">
    <source>
        <dbReference type="SAM" id="MobiDB-lite"/>
    </source>
</evidence>
<dbReference type="InterPro" id="IPR036365">
    <property type="entry name" value="PGBD-like_sf"/>
</dbReference>
<sequence>MIEIAIAHTAGLGPVRRAGAALMLGVALAALAAGTSRAETDAAATLDALTAPELDSRPTGSIDAEAPATNVALPPEEPAAQPAAPAPAASPAAPAGTPQPVEATAPALAPLPAAIVQLAAEQGPGARLKLADADRAALKAFYEARQGEPIWFEDGRLTAKADAARARIAAATDDGLDARSFRLPTAPLSDEPQDIARAELELSAAALGYARAAWGGRVDPNLISRDVAVRPDPFDAGAALASIETSGDVAATLDAFNPPLPQFQALRKLLREARATQAEKADRPEIPFGKLLRPGDEDPRVPALRKRLGLAGADDDYLYDDALAAAVVNFQLDKKIESSGVVGRQTIGALNGGVERRDESELIAINMERWRWMPRDLGARHVFVDLPAYRLRVVKDGQDTYETRVIIGKPSNQTPVLTSAINNIVVNPYWNVPVSIALAELSQGSLRGFEVVDRKGRVVPPSEVNWADVKAHKLRIRQPPGERNALGHIKFQFQNRFAVYLHDTSSRKLFGNDYRALSHGCVRVDKPLEFADALSGDQGLSGDRLKAMIGGKERGLPIAEPVPVHLAYFTAWVNGDGTLERRKDVYDLDGRMAAALRGEQLSRPRPAAPPALPKIVRAKPKPAPEAQAAAAVPPPQTRPSAPNWLSRLFGDSRY</sequence>
<keyword evidence="4 7" id="KW-0133">Cell shape</keyword>
<evidence type="ECO:0000256" key="2">
    <source>
        <dbReference type="ARBA" id="ARBA00005992"/>
    </source>
</evidence>
<dbReference type="GO" id="GO:0008360">
    <property type="term" value="P:regulation of cell shape"/>
    <property type="evidence" value="ECO:0007669"/>
    <property type="project" value="UniProtKB-UniRule"/>
</dbReference>
<dbReference type="GO" id="GO:0009252">
    <property type="term" value="P:peptidoglycan biosynthetic process"/>
    <property type="evidence" value="ECO:0007669"/>
    <property type="project" value="UniProtKB-UniPathway"/>
</dbReference>
<evidence type="ECO:0000313" key="11">
    <source>
        <dbReference type="Proteomes" id="UP000528964"/>
    </source>
</evidence>
<keyword evidence="11" id="KW-1185">Reference proteome</keyword>
<feature type="region of interest" description="Disordered" evidence="8">
    <location>
        <begin position="601"/>
        <end position="654"/>
    </location>
</feature>
<dbReference type="InterPro" id="IPR005490">
    <property type="entry name" value="LD_TPept_cat_dom"/>
</dbReference>
<keyword evidence="5 7" id="KW-0573">Peptidoglycan synthesis</keyword>
<gene>
    <name evidence="10" type="ORF">GGR24_002125</name>
</gene>
<evidence type="ECO:0000259" key="9">
    <source>
        <dbReference type="PROSITE" id="PS52029"/>
    </source>
</evidence>
<dbReference type="PANTHER" id="PTHR41533">
    <property type="entry name" value="L,D-TRANSPEPTIDASE HI_1667-RELATED"/>
    <property type="match status" value="1"/>
</dbReference>
<dbReference type="RefSeq" id="WP_183395321.1">
    <property type="nucleotide sequence ID" value="NZ_JACIDR010000003.1"/>
</dbReference>
<protein>
    <submittedName>
        <fullName evidence="10">Murein L,D-transpeptidase YcbB/YkuD</fullName>
    </submittedName>
</protein>
<dbReference type="InterPro" id="IPR038063">
    <property type="entry name" value="Transpep_catalytic_dom"/>
</dbReference>
<dbReference type="PANTHER" id="PTHR41533:SF2">
    <property type="entry name" value="BLR7131 PROTEIN"/>
    <property type="match status" value="1"/>
</dbReference>
<dbReference type="GO" id="GO:0004180">
    <property type="term" value="F:carboxypeptidase activity"/>
    <property type="evidence" value="ECO:0007669"/>
    <property type="project" value="UniProtKB-ARBA"/>
</dbReference>